<evidence type="ECO:0000313" key="4">
    <source>
        <dbReference type="EMBL" id="KAJ8607994.1"/>
    </source>
</evidence>
<keyword evidence="1" id="KW-0547">Nucleotide-binding</keyword>
<proteinExistence type="predicted"/>
<dbReference type="AlphaFoldDB" id="A0AAD7XKY6"/>
<gene>
    <name evidence="4" type="ORF">CTAYLR_008238</name>
</gene>
<dbReference type="InterPro" id="IPR003439">
    <property type="entry name" value="ABC_transporter-like_ATP-bd"/>
</dbReference>
<dbReference type="Pfam" id="PF00005">
    <property type="entry name" value="ABC_tran"/>
    <property type="match status" value="2"/>
</dbReference>
<feature type="domain" description="ABC transporter" evidence="3">
    <location>
        <begin position="5"/>
        <end position="229"/>
    </location>
</feature>
<dbReference type="InterPro" id="IPR003593">
    <property type="entry name" value="AAA+_ATPase"/>
</dbReference>
<evidence type="ECO:0000256" key="2">
    <source>
        <dbReference type="ARBA" id="ARBA00022840"/>
    </source>
</evidence>
<name>A0AAD7XKY6_9STRA</name>
<evidence type="ECO:0000256" key="1">
    <source>
        <dbReference type="ARBA" id="ARBA00022741"/>
    </source>
</evidence>
<accession>A0AAD7XKY6</accession>
<evidence type="ECO:0000313" key="5">
    <source>
        <dbReference type="Proteomes" id="UP001230188"/>
    </source>
</evidence>
<dbReference type="PROSITE" id="PS50893">
    <property type="entry name" value="ABC_TRANSPORTER_2"/>
    <property type="match status" value="2"/>
</dbReference>
<dbReference type="SMART" id="SM00382">
    <property type="entry name" value="AAA"/>
    <property type="match status" value="2"/>
</dbReference>
<keyword evidence="2" id="KW-0067">ATP-binding</keyword>
<feature type="non-terminal residue" evidence="4">
    <location>
        <position position="1"/>
    </location>
</feature>
<dbReference type="PANTHER" id="PTHR43158">
    <property type="entry name" value="SKFA PEPTIDE EXPORT ATP-BINDING PROTEIN SKFE"/>
    <property type="match status" value="1"/>
</dbReference>
<protein>
    <recommendedName>
        <fullName evidence="3">ABC transporter domain-containing protein</fullName>
    </recommendedName>
</protein>
<reference evidence="4" key="1">
    <citation type="submission" date="2023-01" db="EMBL/GenBank/DDBJ databases">
        <title>Metagenome sequencing of chrysophaentin producing Chrysophaeum taylorii.</title>
        <authorList>
            <person name="Davison J."/>
            <person name="Bewley C."/>
        </authorList>
    </citation>
    <scope>NUCLEOTIDE SEQUENCE</scope>
    <source>
        <strain evidence="4">NIES-1699</strain>
    </source>
</reference>
<evidence type="ECO:0000259" key="3">
    <source>
        <dbReference type="PROSITE" id="PS50893"/>
    </source>
</evidence>
<organism evidence="4 5">
    <name type="scientific">Chrysophaeum taylorii</name>
    <dbReference type="NCBI Taxonomy" id="2483200"/>
    <lineage>
        <taxon>Eukaryota</taxon>
        <taxon>Sar</taxon>
        <taxon>Stramenopiles</taxon>
        <taxon>Ochrophyta</taxon>
        <taxon>Pelagophyceae</taxon>
        <taxon>Pelagomonadales</taxon>
        <taxon>Pelagomonadaceae</taxon>
        <taxon>Chrysophaeum</taxon>
    </lineage>
</organism>
<dbReference type="SUPFAM" id="SSF52540">
    <property type="entry name" value="P-loop containing nucleoside triphosphate hydrolases"/>
    <property type="match status" value="2"/>
</dbReference>
<sequence length="523" mass="56584">MAAAIWCEDVMFAYKVDAAKSRVLETPRAALRGVSVALPRGARAVLVGPNGAGKSTLLQVVAGRHTVDAGCVRTEPESARVALVATEGWGRNMASLNVGELVDAAFERSGDPAWAGSLRRALRLDRLRHRETRLLSDGEMRRVQLFATLASKPDIALLDEACAELDVVCRADAIETLGDVACVYATHVFDGLEAWPTHVVRMDRGRVVEVRQDLEVAQPRKAPRPVLVDDEVAIDVRGLTWAYDARPALRDLFLTVRRGSRVVLAGLNGSGKTTLLQILAGARLSPGARVRVLGSDPTASNLRAAGRVALLGGAFKAALADLLPVSSRVPFSNLIAGPRATALARALEIDPAWTPADASSGQRTRMQLVLQLATPAELYLVDEITRDLDVDARDTVLTWLARDGATVLYATHVLRGLESWATHVAHVSNGTVRAYLPTNQLPQGGTLYATVLAWLRQDDAAGPLMEEEEQDHEEIPEPTKLPVGWARHRDNTVEASFGAHSWAQEARRWCCTRGSGMMASMPR</sequence>
<dbReference type="EMBL" id="JAQMWT010000186">
    <property type="protein sequence ID" value="KAJ8607994.1"/>
    <property type="molecule type" value="Genomic_DNA"/>
</dbReference>
<dbReference type="GO" id="GO:0016887">
    <property type="term" value="F:ATP hydrolysis activity"/>
    <property type="evidence" value="ECO:0007669"/>
    <property type="project" value="InterPro"/>
</dbReference>
<dbReference type="InterPro" id="IPR027417">
    <property type="entry name" value="P-loop_NTPase"/>
</dbReference>
<dbReference type="Gene3D" id="3.40.50.300">
    <property type="entry name" value="P-loop containing nucleotide triphosphate hydrolases"/>
    <property type="match status" value="2"/>
</dbReference>
<dbReference type="GO" id="GO:0005524">
    <property type="term" value="F:ATP binding"/>
    <property type="evidence" value="ECO:0007669"/>
    <property type="project" value="UniProtKB-KW"/>
</dbReference>
<keyword evidence="5" id="KW-1185">Reference proteome</keyword>
<comment type="caution">
    <text evidence="4">The sequence shown here is derived from an EMBL/GenBank/DDBJ whole genome shotgun (WGS) entry which is preliminary data.</text>
</comment>
<dbReference type="Proteomes" id="UP001230188">
    <property type="component" value="Unassembled WGS sequence"/>
</dbReference>
<dbReference type="PANTHER" id="PTHR43158:SF2">
    <property type="entry name" value="SKFA PEPTIDE EXPORT ATP-BINDING PROTEIN SKFE"/>
    <property type="match status" value="1"/>
</dbReference>
<feature type="domain" description="ABC transporter" evidence="3">
    <location>
        <begin position="234"/>
        <end position="454"/>
    </location>
</feature>